<dbReference type="EMBL" id="JANBUW010000325">
    <property type="protein sequence ID" value="KAJ2847390.1"/>
    <property type="molecule type" value="Genomic_DNA"/>
</dbReference>
<accession>A0A9W8LWT2</accession>
<comment type="caution">
    <text evidence="6">The sequence shown here is derived from an EMBL/GenBank/DDBJ whole genome shotgun (WGS) entry which is preliminary data.</text>
</comment>
<dbReference type="Gene3D" id="3.30.56.30">
    <property type="entry name" value="Signal recognition particle, SRP19-like subunit"/>
    <property type="match status" value="1"/>
</dbReference>
<keyword evidence="2" id="KW-0963">Cytoplasm</keyword>
<evidence type="ECO:0000256" key="3">
    <source>
        <dbReference type="ARBA" id="ARBA00023135"/>
    </source>
</evidence>
<evidence type="ECO:0000256" key="2">
    <source>
        <dbReference type="ARBA" id="ARBA00022490"/>
    </source>
</evidence>
<keyword evidence="7" id="KW-1185">Reference proteome</keyword>
<keyword evidence="3" id="KW-0733">Signal recognition particle</keyword>
<dbReference type="PANTHER" id="PTHR17453">
    <property type="entry name" value="SIGNAL RECOGNITION PARTICLE 19 KD PROTEIN"/>
    <property type="match status" value="1"/>
</dbReference>
<dbReference type="PANTHER" id="PTHR17453:SF0">
    <property type="entry name" value="SIGNAL RECOGNITION PARTICLE 19 KDA PROTEIN"/>
    <property type="match status" value="1"/>
</dbReference>
<evidence type="ECO:0000256" key="4">
    <source>
        <dbReference type="ARBA" id="ARBA00023274"/>
    </source>
</evidence>
<reference evidence="6" key="1">
    <citation type="submission" date="2022-07" db="EMBL/GenBank/DDBJ databases">
        <title>Phylogenomic reconstructions and comparative analyses of Kickxellomycotina fungi.</title>
        <authorList>
            <person name="Reynolds N.K."/>
            <person name="Stajich J.E."/>
            <person name="Barry K."/>
            <person name="Grigoriev I.V."/>
            <person name="Crous P."/>
            <person name="Smith M.E."/>
        </authorList>
    </citation>
    <scope>NUCLEOTIDE SEQUENCE</scope>
    <source>
        <strain evidence="6">NRRL 1566</strain>
    </source>
</reference>
<protein>
    <submittedName>
        <fullName evidence="6">Signal recognition particle subunit</fullName>
    </submittedName>
</protein>
<dbReference type="AlphaFoldDB" id="A0A9W8LWT2"/>
<keyword evidence="4" id="KW-0687">Ribonucleoprotein</keyword>
<feature type="region of interest" description="Disordered" evidence="5">
    <location>
        <begin position="1"/>
        <end position="22"/>
    </location>
</feature>
<proteinExistence type="predicted"/>
<name>A0A9W8LWT2_9FUNG</name>
<comment type="subcellular location">
    <subcellularLocation>
        <location evidence="1">Cytoplasm</location>
    </subcellularLocation>
</comment>
<evidence type="ECO:0000256" key="5">
    <source>
        <dbReference type="SAM" id="MobiDB-lite"/>
    </source>
</evidence>
<dbReference type="FunFam" id="3.30.56.30:FF:000003">
    <property type="entry name" value="Signal recognition particle SEC65 subunit"/>
    <property type="match status" value="1"/>
</dbReference>
<dbReference type="InterPro" id="IPR002778">
    <property type="entry name" value="Signal_recog_particle_SRP19"/>
</dbReference>
<dbReference type="SUPFAM" id="SSF69695">
    <property type="entry name" value="SRP19"/>
    <property type="match status" value="1"/>
</dbReference>
<dbReference type="GO" id="GO:0006617">
    <property type="term" value="P:SRP-dependent cotranslational protein targeting to membrane, signal sequence recognition"/>
    <property type="evidence" value="ECO:0007669"/>
    <property type="project" value="TreeGrafter"/>
</dbReference>
<feature type="region of interest" description="Disordered" evidence="5">
    <location>
        <begin position="158"/>
        <end position="201"/>
    </location>
</feature>
<feature type="compositionally biased region" description="Basic residues" evidence="5">
    <location>
        <begin position="185"/>
        <end position="201"/>
    </location>
</feature>
<dbReference type="OrthoDB" id="2190947at2759"/>
<organism evidence="6 7">
    <name type="scientific">Coemansia brasiliensis</name>
    <dbReference type="NCBI Taxonomy" id="2650707"/>
    <lineage>
        <taxon>Eukaryota</taxon>
        <taxon>Fungi</taxon>
        <taxon>Fungi incertae sedis</taxon>
        <taxon>Zoopagomycota</taxon>
        <taxon>Kickxellomycotina</taxon>
        <taxon>Kickxellomycetes</taxon>
        <taxon>Kickxellales</taxon>
        <taxon>Kickxellaceae</taxon>
        <taxon>Coemansia</taxon>
    </lineage>
</organism>
<gene>
    <name evidence="6" type="primary">SEC65</name>
    <name evidence="6" type="ORF">IWW36_003878</name>
</gene>
<dbReference type="Pfam" id="PF01922">
    <property type="entry name" value="SRP19"/>
    <property type="match status" value="1"/>
</dbReference>
<dbReference type="GO" id="GO:0005786">
    <property type="term" value="C:signal recognition particle, endoplasmic reticulum targeting"/>
    <property type="evidence" value="ECO:0007669"/>
    <property type="project" value="UniProtKB-KW"/>
</dbReference>
<evidence type="ECO:0000256" key="1">
    <source>
        <dbReference type="ARBA" id="ARBA00004496"/>
    </source>
</evidence>
<dbReference type="GO" id="GO:0008312">
    <property type="term" value="F:7S RNA binding"/>
    <property type="evidence" value="ECO:0007669"/>
    <property type="project" value="InterPro"/>
</dbReference>
<dbReference type="InterPro" id="IPR036521">
    <property type="entry name" value="SRP19-like_sf"/>
</dbReference>
<evidence type="ECO:0000313" key="6">
    <source>
        <dbReference type="EMBL" id="KAJ2847390.1"/>
    </source>
</evidence>
<evidence type="ECO:0000313" key="7">
    <source>
        <dbReference type="Proteomes" id="UP001139887"/>
    </source>
</evidence>
<sequence length="201" mass="21994">MDVDDMDFPLPEDTSPALAQPTGGIRIGQSLGGMKVVNDASQFKKWVCLYPIYFDKSLSLEKGRKVPIALAVDSPFGRQISMAVKQVGLHVCFEPNKTHPRDFFRPGRVRVKLFDEQGRPMRPDIPNRKVLLRKVAEAMPLVDAPREKEPTLQDLIDQGALPALPGVPPPGMGSAEEASTSGTKPSKKPKAKKKGKAKTIV</sequence>
<dbReference type="Proteomes" id="UP001139887">
    <property type="component" value="Unassembled WGS sequence"/>
</dbReference>